<dbReference type="Pfam" id="PF09773">
    <property type="entry name" value="Meckelin"/>
    <property type="match status" value="1"/>
</dbReference>
<evidence type="ECO:0000313" key="2">
    <source>
        <dbReference type="Proteomes" id="UP000038045"/>
    </source>
</evidence>
<keyword evidence="1" id="KW-1133">Transmembrane helix</keyword>
<dbReference type="PANTHER" id="PTHR21274">
    <property type="entry name" value="MECKELIN"/>
    <property type="match status" value="1"/>
</dbReference>
<organism evidence="2 3">
    <name type="scientific">Parastrongyloides trichosuri</name>
    <name type="common">Possum-specific nematode worm</name>
    <dbReference type="NCBI Taxonomy" id="131310"/>
    <lineage>
        <taxon>Eukaryota</taxon>
        <taxon>Metazoa</taxon>
        <taxon>Ecdysozoa</taxon>
        <taxon>Nematoda</taxon>
        <taxon>Chromadorea</taxon>
        <taxon>Rhabditida</taxon>
        <taxon>Tylenchina</taxon>
        <taxon>Panagrolaimomorpha</taxon>
        <taxon>Strongyloidoidea</taxon>
        <taxon>Strongyloididae</taxon>
        <taxon>Parastrongyloides</taxon>
    </lineage>
</organism>
<reference evidence="3" key="1">
    <citation type="submission" date="2017-02" db="UniProtKB">
        <authorList>
            <consortium name="WormBaseParasite"/>
        </authorList>
    </citation>
    <scope>IDENTIFICATION</scope>
</reference>
<evidence type="ECO:0000256" key="1">
    <source>
        <dbReference type="SAM" id="Phobius"/>
    </source>
</evidence>
<dbReference type="WBParaSite" id="PTRK_0001617500.1">
    <property type="protein sequence ID" value="PTRK_0001617500.1"/>
    <property type="gene ID" value="PTRK_0001617500"/>
</dbReference>
<dbReference type="AlphaFoldDB" id="A0A0N5A3H0"/>
<feature type="transmembrane region" description="Helical" evidence="1">
    <location>
        <begin position="616"/>
        <end position="636"/>
    </location>
</feature>
<dbReference type="InterPro" id="IPR019170">
    <property type="entry name" value="Meckelin"/>
</dbReference>
<feature type="transmembrane region" description="Helical" evidence="1">
    <location>
        <begin position="485"/>
        <end position="502"/>
    </location>
</feature>
<keyword evidence="2" id="KW-1185">Reference proteome</keyword>
<feature type="transmembrane region" description="Helical" evidence="1">
    <location>
        <begin position="447"/>
        <end position="465"/>
    </location>
</feature>
<keyword evidence="1" id="KW-0812">Transmembrane</keyword>
<name>A0A0N5A3H0_PARTI</name>
<feature type="transmembrane region" description="Helical" evidence="1">
    <location>
        <begin position="403"/>
        <end position="421"/>
    </location>
</feature>
<dbReference type="PANTHER" id="PTHR21274:SF0">
    <property type="entry name" value="MECKELIN"/>
    <property type="match status" value="1"/>
</dbReference>
<sequence length="884" mass="103723">MECQKCDERNNSKIGISYDGLECVNCYDKNNSLVDPNPKSGKCPMCEIGFMPFLDRRSNPIKELCIPCPKNEDTVFETCRICKFGECYIPLTNETSEIEKSSTIHSLTNINIKYLNNYIMENIMEATYFCEKGFKKECNHLANMCVLQNYAITNEHNNACIRLQNIIRENVYTWKEFIPAIVSQFGEATLELNRENAIEERFSFDEGHLNSKLNIIANIFSLNGTFLGQRPMKTVDVQLCTGLIDDTNGYIIFGKQYNYKCILSYEDMELKIPNLFYELYLEVNNKNNISLYPIFIVNQGIYTNSKVMKQQNYISSDWVLSRRFYTYETTLSYKNTSTIEYRYMNYFKLFVRIQEGKNGKIWPLYAIISFNEVKNEDKNNYQEHTFSVFYTEKEQDDNTSIDIILAILCTISLLWAAVRAYSWSKRSGRMIADISTMIQLILCECDNVSNIFLIVITITSVWWTFSYKAQKSITFVLPMNENSFHYKNYIFLAFILKCVALIQRYSQLILSDTFFIDWEKPKEEENNEGNNFKSNSHSNSNILNKKVNIRKAGIWRTYLVANEWNELQNYRKINIALQLLTTILIFESLNFKRLTAVEPGFHLTNDPLEVNYYSTIFRYSVISIIYFCSLLFQWAIRVFILEPVIDPFHNFIDLCSIANISVLSLTHALHGYYIHGRSPHGYADTNMQEINKFLQMEKNNQCGFRGLENGSDLQTYIITMPKMFRDKFLKIQGSLRQNNDIRIKMRNESATTEKVENQSKVYDELNSFLRHVIEHDDMECDYDIAQMKIMEDITDMEFVDTTTRGIFYKDTSEIAFTRAFIYGNEWINCTFEFCFFSVMDFYFQNLLISAFLTYLLVQLIKKISSMFFTSHLIKSSLIDHRFLI</sequence>
<dbReference type="GO" id="GO:0060271">
    <property type="term" value="P:cilium assembly"/>
    <property type="evidence" value="ECO:0007669"/>
    <property type="project" value="InterPro"/>
</dbReference>
<protein>
    <submittedName>
        <fullName evidence="3">Meckelin</fullName>
    </submittedName>
</protein>
<keyword evidence="1" id="KW-0472">Membrane</keyword>
<dbReference type="STRING" id="131310.A0A0N5A3H0"/>
<dbReference type="Proteomes" id="UP000038045">
    <property type="component" value="Unplaced"/>
</dbReference>
<feature type="transmembrane region" description="Helical" evidence="1">
    <location>
        <begin position="841"/>
        <end position="860"/>
    </location>
</feature>
<proteinExistence type="predicted"/>
<dbReference type="GO" id="GO:0036038">
    <property type="term" value="C:MKS complex"/>
    <property type="evidence" value="ECO:0007669"/>
    <property type="project" value="InterPro"/>
</dbReference>
<evidence type="ECO:0000313" key="3">
    <source>
        <dbReference type="WBParaSite" id="PTRK_0001617500.1"/>
    </source>
</evidence>
<accession>A0A0N5A3H0</accession>